<feature type="compositionally biased region" description="Basic and acidic residues" evidence="1">
    <location>
        <begin position="447"/>
        <end position="459"/>
    </location>
</feature>
<evidence type="ECO:0000259" key="2">
    <source>
        <dbReference type="PROSITE" id="PS50008"/>
    </source>
</evidence>
<evidence type="ECO:0000313" key="4">
    <source>
        <dbReference type="Proteomes" id="UP001632038"/>
    </source>
</evidence>
<sequence length="569" mass="63927">MHPNFNPHPYNHTNQLNINATNASTPQHVIGSQGNLGPNQMQNRPQFQMQNRPQFQAGLLNNHQLAAPPFTNPNAFFAATQFFPFLQGPLQTINPNNSPQLFAHNAVNQSMPNGQLNISNLGQNVNQLLQMQNNLPQLFANNAVNQPQSMPNGQPQSMPNGQLNMPNFGQNVNQLLQMQMANFGSQNLGPFMNLGMFQANGNGIVPHQANGYGIIPLNHSAAVAQGFGSPQTQGNHISFPPGAAQSQANAGTVNMDGDGRNSWRKSNNKNTNGNQNNGSSQRGKFNKNQYNHRQNAQGNFQLNNQNEWKVNNNNGVTNLFSSNHVEQTQPGKKSSLVLNYTEQEIRQWREARRKNHPSNANTMKKSNENPTQSELMDQAAKLRRQQLKEILAKQAELGCEVAEVPSYYLSDSELHTDCRQQYNKGFGKRGNFRSNFDRKSKFHQFDRFSSRPNNRDRFNKKQRLSNGCCTSDNRTDNNKREPSLLKKLLSSDIKRDKRHLLQVFRFMVTNSFFDNQPEESLKFPHVIVKEPGDESEILETEPQVVVAGNEAYGVAEDGEIPQEVEGIMV</sequence>
<reference evidence="4" key="1">
    <citation type="journal article" date="2024" name="IScience">
        <title>Strigolactones Initiate the Formation of Haustorium-like Structures in Castilleja.</title>
        <authorList>
            <person name="Buerger M."/>
            <person name="Peterson D."/>
            <person name="Chory J."/>
        </authorList>
    </citation>
    <scope>NUCLEOTIDE SEQUENCE [LARGE SCALE GENOMIC DNA]</scope>
</reference>
<dbReference type="AlphaFoldDB" id="A0ABD3BKM5"/>
<dbReference type="Pfam" id="PF10453">
    <property type="entry name" value="NUFIP1"/>
    <property type="match status" value="1"/>
</dbReference>
<evidence type="ECO:0000313" key="3">
    <source>
        <dbReference type="EMBL" id="KAL3618000.1"/>
    </source>
</evidence>
<evidence type="ECO:0000256" key="1">
    <source>
        <dbReference type="SAM" id="MobiDB-lite"/>
    </source>
</evidence>
<feature type="region of interest" description="Disordered" evidence="1">
    <location>
        <begin position="353"/>
        <end position="373"/>
    </location>
</feature>
<dbReference type="PROSITE" id="PS50008">
    <property type="entry name" value="PIPLC_Y_DOMAIN"/>
    <property type="match status" value="1"/>
</dbReference>
<feature type="region of interest" description="Disordered" evidence="1">
    <location>
        <begin position="226"/>
        <end position="286"/>
    </location>
</feature>
<dbReference type="PANTHER" id="PTHR13309">
    <property type="entry name" value="NUCLEAR FRAGILE X MENTAL RETARDATION PROTEIN INTERACTING PROTEIN 1"/>
    <property type="match status" value="1"/>
</dbReference>
<dbReference type="PANTHER" id="PTHR13309:SF0">
    <property type="entry name" value="FMR1-INTERACTING PROTEIN NUFIP1"/>
    <property type="match status" value="1"/>
</dbReference>
<dbReference type="InterPro" id="IPR019496">
    <property type="entry name" value="NUFIP1_cons_dom"/>
</dbReference>
<dbReference type="InterPro" id="IPR001711">
    <property type="entry name" value="PLipase_C_Pinositol-sp_Y"/>
</dbReference>
<comment type="caution">
    <text evidence="3">The sequence shown here is derived from an EMBL/GenBank/DDBJ whole genome shotgun (WGS) entry which is preliminary data.</text>
</comment>
<dbReference type="EMBL" id="JAVIJP010000081">
    <property type="protein sequence ID" value="KAL3618000.1"/>
    <property type="molecule type" value="Genomic_DNA"/>
</dbReference>
<feature type="region of interest" description="Disordered" evidence="1">
    <location>
        <begin position="447"/>
        <end position="479"/>
    </location>
</feature>
<dbReference type="Proteomes" id="UP001632038">
    <property type="component" value="Unassembled WGS sequence"/>
</dbReference>
<feature type="domain" description="PI-PLC Y-box" evidence="2">
    <location>
        <begin position="177"/>
        <end position="216"/>
    </location>
</feature>
<accession>A0ABD3BKM5</accession>
<feature type="compositionally biased region" description="Low complexity" evidence="1">
    <location>
        <begin position="268"/>
        <end position="283"/>
    </location>
</feature>
<name>A0ABD3BKM5_9LAMI</name>
<organism evidence="3 4">
    <name type="scientific">Castilleja foliolosa</name>
    <dbReference type="NCBI Taxonomy" id="1961234"/>
    <lineage>
        <taxon>Eukaryota</taxon>
        <taxon>Viridiplantae</taxon>
        <taxon>Streptophyta</taxon>
        <taxon>Embryophyta</taxon>
        <taxon>Tracheophyta</taxon>
        <taxon>Spermatophyta</taxon>
        <taxon>Magnoliopsida</taxon>
        <taxon>eudicotyledons</taxon>
        <taxon>Gunneridae</taxon>
        <taxon>Pentapetalae</taxon>
        <taxon>asterids</taxon>
        <taxon>lamiids</taxon>
        <taxon>Lamiales</taxon>
        <taxon>Orobanchaceae</taxon>
        <taxon>Pedicularideae</taxon>
        <taxon>Castillejinae</taxon>
        <taxon>Castilleja</taxon>
    </lineage>
</organism>
<proteinExistence type="predicted"/>
<keyword evidence="4" id="KW-1185">Reference proteome</keyword>
<dbReference type="InterPro" id="IPR039136">
    <property type="entry name" value="NUFIP1-like"/>
</dbReference>
<gene>
    <name evidence="3" type="ORF">CASFOL_038321</name>
</gene>
<protein>
    <recommendedName>
        <fullName evidence="2">PI-PLC Y-box domain-containing protein</fullName>
    </recommendedName>
</protein>
<feature type="compositionally biased region" description="Polar residues" evidence="1">
    <location>
        <begin position="357"/>
        <end position="373"/>
    </location>
</feature>